<dbReference type="EMBL" id="GFWZ01000391">
    <property type="protein sequence ID" value="MBW20381.1"/>
    <property type="molecule type" value="Transcribed_RNA"/>
</dbReference>
<dbReference type="InterPro" id="IPR043504">
    <property type="entry name" value="Peptidase_S1_PA_chymotrypsin"/>
</dbReference>
<name>A0A2I9LPR7_9SCOR</name>
<dbReference type="Pfam" id="PF00089">
    <property type="entry name" value="Trypsin"/>
    <property type="match status" value="1"/>
</dbReference>
<keyword evidence="3" id="KW-0732">Signal</keyword>
<feature type="domain" description="Peptidase S1" evidence="4">
    <location>
        <begin position="22"/>
        <end position="276"/>
    </location>
</feature>
<evidence type="ECO:0000313" key="5">
    <source>
        <dbReference type="EMBL" id="MBW20381.1"/>
    </source>
</evidence>
<dbReference type="SMART" id="SM00020">
    <property type="entry name" value="Tryp_SPc"/>
    <property type="match status" value="1"/>
</dbReference>
<dbReference type="InterPro" id="IPR051487">
    <property type="entry name" value="Ser/Thr_Proteases_Immune/Dev"/>
</dbReference>
<evidence type="ECO:0000256" key="2">
    <source>
        <dbReference type="ARBA" id="ARBA00024195"/>
    </source>
</evidence>
<comment type="similarity">
    <text evidence="2">Belongs to the peptidase S1 family. CLIP subfamily.</text>
</comment>
<evidence type="ECO:0000256" key="3">
    <source>
        <dbReference type="SAM" id="SignalP"/>
    </source>
</evidence>
<dbReference type="AlphaFoldDB" id="A0A2I9LPR7"/>
<dbReference type="PANTHER" id="PTHR24256">
    <property type="entry name" value="TRYPTASE-RELATED"/>
    <property type="match status" value="1"/>
</dbReference>
<dbReference type="InterPro" id="IPR001254">
    <property type="entry name" value="Trypsin_dom"/>
</dbReference>
<dbReference type="GO" id="GO:0006508">
    <property type="term" value="P:proteolysis"/>
    <property type="evidence" value="ECO:0007669"/>
    <property type="project" value="InterPro"/>
</dbReference>
<feature type="signal peptide" evidence="3">
    <location>
        <begin position="1"/>
        <end position="20"/>
    </location>
</feature>
<dbReference type="SUPFAM" id="SSF50494">
    <property type="entry name" value="Trypsin-like serine proteases"/>
    <property type="match status" value="1"/>
</dbReference>
<sequence length="279" mass="31565">MILFIFAILTILITLQVSHTSVIPDQQNPQELHLKNATIKEFPSSMALFYNNTFRCSATLITRKTAITTATCCIVFGIVLDRINNYGILGEINSESENAVKVMFDKIIVHPGIDISYNDSIGDYKIIYMPTEDERTDLCLMILDKEVTVTDYVKPIALPTADVSYSHKAIANGWQLEKSTSRYILKKMNAEITKKQYCENHLTFYKLEYKEMCGKTSHPTSCLEESGGSLIISENNEDKLVGILRTSYGCRCADDGCPLIYIEVKKLLQWILQFAINDD</sequence>
<dbReference type="PROSITE" id="PS50240">
    <property type="entry name" value="TRYPSIN_DOM"/>
    <property type="match status" value="1"/>
</dbReference>
<organism evidence="5">
    <name type="scientific">Centruroides hentzi</name>
    <dbReference type="NCBI Taxonomy" id="88313"/>
    <lineage>
        <taxon>Eukaryota</taxon>
        <taxon>Metazoa</taxon>
        <taxon>Ecdysozoa</taxon>
        <taxon>Arthropoda</taxon>
        <taxon>Chelicerata</taxon>
        <taxon>Arachnida</taxon>
        <taxon>Scorpiones</taxon>
        <taxon>Buthida</taxon>
        <taxon>Buthoidea</taxon>
        <taxon>Buthidae</taxon>
        <taxon>Centruroides</taxon>
    </lineage>
</organism>
<dbReference type="Gene3D" id="2.40.10.10">
    <property type="entry name" value="Trypsin-like serine proteases"/>
    <property type="match status" value="1"/>
</dbReference>
<dbReference type="InterPro" id="IPR009003">
    <property type="entry name" value="Peptidase_S1_PA"/>
</dbReference>
<accession>A0A2I9LPR7</accession>
<keyword evidence="1" id="KW-1015">Disulfide bond</keyword>
<evidence type="ECO:0000256" key="1">
    <source>
        <dbReference type="ARBA" id="ARBA00023157"/>
    </source>
</evidence>
<reference evidence="5" key="1">
    <citation type="journal article" date="2017" name="Toxicon">
        <title>Venom-gland transcriptomics and venom proteomics of the Hentz striped scorpion (Centruroides hentzi; Buthidae) reveal high toxin diversity in a harmless member of a lethal family.</title>
        <authorList>
            <person name="Ward M.J."/>
            <person name="Ellsworth S.A."/>
            <person name="Rokyta D.R."/>
        </authorList>
    </citation>
    <scope>NUCLEOTIDE SEQUENCE</scope>
    <source>
        <tissue evidence="5">Venom gland</tissue>
    </source>
</reference>
<proteinExistence type="inferred from homology"/>
<dbReference type="GO" id="GO:0004252">
    <property type="term" value="F:serine-type endopeptidase activity"/>
    <property type="evidence" value="ECO:0007669"/>
    <property type="project" value="InterPro"/>
</dbReference>
<feature type="chain" id="PRO_5014402471" evidence="3">
    <location>
        <begin position="21"/>
        <end position="279"/>
    </location>
</feature>
<evidence type="ECO:0000259" key="4">
    <source>
        <dbReference type="PROSITE" id="PS50240"/>
    </source>
</evidence>
<protein>
    <submittedName>
        <fullName evidence="5">Serine proteinase</fullName>
    </submittedName>
</protein>